<gene>
    <name evidence="4" type="ORF">EX30DRAFT_52653</name>
</gene>
<dbReference type="STRING" id="341454.A0A4S2MVG8"/>
<proteinExistence type="predicted"/>
<sequence>MSRRTKKSLLNKQSTSSSSASGAKATAALNAVFDRFRDSSDAPDTIGQNGTIEYLEELGVGFDEPVALVIAQLLESPSMATFTREGFLKGWKSINVNSFDSMKAAIPTLRSSLADNDTFKRIYLFTFNYAREPPSKSLPLDSAMAYWKLLLEGRFDTLLPVWFEFLENMEKEKNKDLKDGDAAKRKGVVITKDTWGCLLDFVKFANEDPGLEKYDLEYGSWPTILDNFVKYFRSKHEMDLS</sequence>
<feature type="domain" description="DCUN1" evidence="3">
    <location>
        <begin position="24"/>
        <end position="233"/>
    </location>
</feature>
<keyword evidence="5" id="KW-1185">Reference proteome</keyword>
<evidence type="ECO:0000259" key="3">
    <source>
        <dbReference type="PROSITE" id="PS51229"/>
    </source>
</evidence>
<dbReference type="Gene3D" id="1.10.238.10">
    <property type="entry name" value="EF-hand"/>
    <property type="match status" value="1"/>
</dbReference>
<organism evidence="4 5">
    <name type="scientific">Ascodesmis nigricans</name>
    <dbReference type="NCBI Taxonomy" id="341454"/>
    <lineage>
        <taxon>Eukaryota</taxon>
        <taxon>Fungi</taxon>
        <taxon>Dikarya</taxon>
        <taxon>Ascomycota</taxon>
        <taxon>Pezizomycotina</taxon>
        <taxon>Pezizomycetes</taxon>
        <taxon>Pezizales</taxon>
        <taxon>Ascodesmidaceae</taxon>
        <taxon>Ascodesmis</taxon>
    </lineage>
</organism>
<dbReference type="InParanoid" id="A0A4S2MVG8"/>
<name>A0A4S2MVG8_9PEZI</name>
<dbReference type="AlphaFoldDB" id="A0A4S2MVG8"/>
<accession>A0A4S2MVG8</accession>
<dbReference type="GO" id="GO:0045116">
    <property type="term" value="P:protein neddylation"/>
    <property type="evidence" value="ECO:0007669"/>
    <property type="project" value="TreeGrafter"/>
</dbReference>
<dbReference type="PANTHER" id="PTHR12281:SF31">
    <property type="entry name" value="DCN1-LIKE PROTEIN 3"/>
    <property type="match status" value="1"/>
</dbReference>
<dbReference type="Gene3D" id="1.10.238.200">
    <property type="entry name" value="Cullin, PONY binding domain"/>
    <property type="match status" value="1"/>
</dbReference>
<feature type="compositionally biased region" description="Low complexity" evidence="2">
    <location>
        <begin position="10"/>
        <end position="23"/>
    </location>
</feature>
<comment type="function">
    <text evidence="1">Neddylation of cullins play an essential role in the regulation of SCF-type complexes activity.</text>
</comment>
<reference evidence="4 5" key="1">
    <citation type="submission" date="2019-04" db="EMBL/GenBank/DDBJ databases">
        <title>Comparative genomics and transcriptomics to analyze fruiting body development in filamentous ascomycetes.</title>
        <authorList>
            <consortium name="DOE Joint Genome Institute"/>
            <person name="Lutkenhaus R."/>
            <person name="Traeger S."/>
            <person name="Breuer J."/>
            <person name="Kuo A."/>
            <person name="Lipzen A."/>
            <person name="Pangilinan J."/>
            <person name="Dilworth D."/>
            <person name="Sandor L."/>
            <person name="Poggeler S."/>
            <person name="Barry K."/>
            <person name="Grigoriev I.V."/>
            <person name="Nowrousian M."/>
        </authorList>
    </citation>
    <scope>NUCLEOTIDE SEQUENCE [LARGE SCALE GENOMIC DNA]</scope>
    <source>
        <strain evidence="4 5">CBS 389.68</strain>
    </source>
</reference>
<dbReference type="GO" id="GO:0031624">
    <property type="term" value="F:ubiquitin conjugating enzyme binding"/>
    <property type="evidence" value="ECO:0007669"/>
    <property type="project" value="TreeGrafter"/>
</dbReference>
<dbReference type="InterPro" id="IPR005176">
    <property type="entry name" value="PONY_dom"/>
</dbReference>
<evidence type="ECO:0000313" key="5">
    <source>
        <dbReference type="Proteomes" id="UP000298138"/>
    </source>
</evidence>
<dbReference type="OrthoDB" id="27198at2759"/>
<dbReference type="InterPro" id="IPR042460">
    <property type="entry name" value="DCN1-like_PONY"/>
</dbReference>
<evidence type="ECO:0000313" key="4">
    <source>
        <dbReference type="EMBL" id="TGZ80514.1"/>
    </source>
</evidence>
<dbReference type="PROSITE" id="PS51229">
    <property type="entry name" value="DCUN1"/>
    <property type="match status" value="1"/>
</dbReference>
<feature type="region of interest" description="Disordered" evidence="2">
    <location>
        <begin position="1"/>
        <end position="23"/>
    </location>
</feature>
<dbReference type="GO" id="GO:0097602">
    <property type="term" value="F:cullin family protein binding"/>
    <property type="evidence" value="ECO:0007669"/>
    <property type="project" value="TreeGrafter"/>
</dbReference>
<dbReference type="Pfam" id="PF03556">
    <property type="entry name" value="Cullin_binding"/>
    <property type="match status" value="1"/>
</dbReference>
<dbReference type="PANTHER" id="PTHR12281">
    <property type="entry name" value="RP42 RELATED"/>
    <property type="match status" value="1"/>
</dbReference>
<dbReference type="EMBL" id="ML220124">
    <property type="protein sequence ID" value="TGZ80514.1"/>
    <property type="molecule type" value="Genomic_DNA"/>
</dbReference>
<dbReference type="InterPro" id="IPR014764">
    <property type="entry name" value="DCN-prot"/>
</dbReference>
<dbReference type="GO" id="GO:0000151">
    <property type="term" value="C:ubiquitin ligase complex"/>
    <property type="evidence" value="ECO:0007669"/>
    <property type="project" value="TreeGrafter"/>
</dbReference>
<dbReference type="Proteomes" id="UP000298138">
    <property type="component" value="Unassembled WGS sequence"/>
</dbReference>
<protein>
    <recommendedName>
        <fullName evidence="1">Defective in cullin neddylation protein</fullName>
    </recommendedName>
</protein>
<evidence type="ECO:0000256" key="1">
    <source>
        <dbReference type="RuleBase" id="RU410713"/>
    </source>
</evidence>
<evidence type="ECO:0000256" key="2">
    <source>
        <dbReference type="SAM" id="MobiDB-lite"/>
    </source>
</evidence>
<dbReference type="GO" id="GO:0032182">
    <property type="term" value="F:ubiquitin-like protein binding"/>
    <property type="evidence" value="ECO:0007669"/>
    <property type="project" value="TreeGrafter"/>
</dbReference>